<dbReference type="AlphaFoldDB" id="A0A939DM77"/>
<dbReference type="EMBL" id="JAFKCV010000003">
    <property type="protein sequence ID" value="MBN7825170.1"/>
    <property type="molecule type" value="Genomic_DNA"/>
</dbReference>
<comment type="caution">
    <text evidence="1">The sequence shown here is derived from an EMBL/GenBank/DDBJ whole genome shotgun (WGS) entry which is preliminary data.</text>
</comment>
<dbReference type="InterPro" id="IPR008551">
    <property type="entry name" value="TANGO2"/>
</dbReference>
<dbReference type="Pfam" id="PF05742">
    <property type="entry name" value="TANGO2"/>
    <property type="match status" value="1"/>
</dbReference>
<name>A0A939DM77_9ALTE</name>
<proteinExistence type="predicted"/>
<evidence type="ECO:0000313" key="2">
    <source>
        <dbReference type="Proteomes" id="UP000664654"/>
    </source>
</evidence>
<protein>
    <submittedName>
        <fullName evidence="1">NRDE family protein</fullName>
    </submittedName>
</protein>
<gene>
    <name evidence="1" type="ORF">J0A66_08065</name>
</gene>
<reference evidence="1" key="1">
    <citation type="submission" date="2021-03" db="EMBL/GenBank/DDBJ databases">
        <title>novel species isolated from a fishpond in China.</title>
        <authorList>
            <person name="Lu H."/>
            <person name="Cai Z."/>
        </authorList>
    </citation>
    <scope>NUCLEOTIDE SEQUENCE</scope>
    <source>
        <strain evidence="1">JCM 30855</strain>
    </source>
</reference>
<organism evidence="1 2">
    <name type="scientific">Bowmanella dokdonensis</name>
    <dbReference type="NCBI Taxonomy" id="751969"/>
    <lineage>
        <taxon>Bacteria</taxon>
        <taxon>Pseudomonadati</taxon>
        <taxon>Pseudomonadota</taxon>
        <taxon>Gammaproteobacteria</taxon>
        <taxon>Alteromonadales</taxon>
        <taxon>Alteromonadaceae</taxon>
        <taxon>Bowmanella</taxon>
    </lineage>
</organism>
<dbReference type="Proteomes" id="UP000664654">
    <property type="component" value="Unassembled WGS sequence"/>
</dbReference>
<sequence>MCILFVAVEQHQDYPLLLAANRDEFFARPTRMSGFWPEHPQLLAGRDLEAGGSWMGLTTTGRLAALTNIRNPARVESEKHSRGHLVTGYLTGSQTPVEYQQTLSSSRNQYNGFNLLFGRLTDLWIYNNHLDQTVRLEKGVHGLSNADIHSVWPKTSLGVEKLADHCRQENPDTDSLFALLRDETRAPDHMLPNTGVSMEWEQRLSSIFIRGEEYGTRSSTLLLVDRRGRARWLERTFDNRGEMQAEIVMNLILSA</sequence>
<dbReference type="RefSeq" id="WP_206573269.1">
    <property type="nucleotide sequence ID" value="NZ_JAFKCV010000003.1"/>
</dbReference>
<accession>A0A939DM77</accession>
<dbReference type="PANTHER" id="PTHR17985:SF8">
    <property type="entry name" value="TRANSPORT AND GOLGI ORGANIZATION PROTEIN 2 HOMOLOG"/>
    <property type="match status" value="1"/>
</dbReference>
<dbReference type="PANTHER" id="PTHR17985">
    <property type="entry name" value="SER/THR-RICH PROTEIN T10 IN DGCR REGION"/>
    <property type="match status" value="1"/>
</dbReference>
<evidence type="ECO:0000313" key="1">
    <source>
        <dbReference type="EMBL" id="MBN7825170.1"/>
    </source>
</evidence>
<keyword evidence="2" id="KW-1185">Reference proteome</keyword>